<dbReference type="EMBL" id="CP099959">
    <property type="protein sequence ID" value="XCC58094.1"/>
    <property type="molecule type" value="Genomic_DNA"/>
</dbReference>
<keyword evidence="3" id="KW-0479">Metal-binding</keyword>
<evidence type="ECO:0000256" key="2">
    <source>
        <dbReference type="ARBA" id="ARBA00022670"/>
    </source>
</evidence>
<dbReference type="Gene3D" id="2.70.70.10">
    <property type="entry name" value="Glucose Permease (Domain IIA)"/>
    <property type="match status" value="1"/>
</dbReference>
<feature type="signal peptide" evidence="8">
    <location>
        <begin position="1"/>
        <end position="18"/>
    </location>
</feature>
<dbReference type="Pfam" id="PF01551">
    <property type="entry name" value="Peptidase_M23"/>
    <property type="match status" value="1"/>
</dbReference>
<feature type="domain" description="M23ase beta-sheet core" evidence="9">
    <location>
        <begin position="320"/>
        <end position="416"/>
    </location>
</feature>
<evidence type="ECO:0000256" key="1">
    <source>
        <dbReference type="ARBA" id="ARBA00001947"/>
    </source>
</evidence>
<evidence type="ECO:0000256" key="8">
    <source>
        <dbReference type="SAM" id="SignalP"/>
    </source>
</evidence>
<comment type="cofactor">
    <cofactor evidence="1">
        <name>Zn(2+)</name>
        <dbReference type="ChEBI" id="CHEBI:29105"/>
    </cofactor>
</comment>
<protein>
    <submittedName>
        <fullName evidence="10">M23 family metallopeptidase</fullName>
    </submittedName>
</protein>
<evidence type="ECO:0000256" key="5">
    <source>
        <dbReference type="ARBA" id="ARBA00022833"/>
    </source>
</evidence>
<sequence>MFFSIFVVVPLTSSVVSAQNIPASKAVQAKAVSKQKGIQVNQRQANKTVKDTSASLTDPGTEEYSQFDIAPDFRVSRGCMQRGFRDSRLPERIGIEDPEFLDYFRNQTARFFNTIQGSCIPYVAAFGKRNRLESLSIMNGPTRNEKSQILTFSMSSFGGYRVQEENLVDQMQFWTEVLIPLQEVLYDPQRLGDKLPVELVWELNSIVKQIYPDDSGSIESTPMQVRLIVDFGTRDRWAQIWAVEILNTKTNQIVADAFWLNRPEISGSFFTSSGESIERTFWTNPLSYRRISRGVGQVLIRSRPNPNNPQAQNKDRRYRTHMGIDYAAPTGTPVFSVADGKVAYIGFNGAYGKLIIIDHPGNYRTYYAHLSNYNNELMVGNDIRRGMEIGYVGSTGRSTGPHLHYELRKNGIYVDPYNPKIQLDLWTMRPSDSGQFTKQLLLLGNINPE</sequence>
<feature type="region of interest" description="Disordered" evidence="7">
    <location>
        <begin position="42"/>
        <end position="62"/>
    </location>
</feature>
<dbReference type="RefSeq" id="WP_353439252.1">
    <property type="nucleotide sequence ID" value="NZ_CP099959.1"/>
</dbReference>
<reference evidence="10" key="1">
    <citation type="submission" date="2022-06" db="EMBL/GenBank/DDBJ databases">
        <title>New Polynucleobacter species.</title>
        <authorList>
            <person name="Hahn M.W."/>
        </authorList>
    </citation>
    <scope>NUCLEOTIDE SEQUENCE</scope>
    <source>
        <strain evidence="10">UK-FUSCHL-C3</strain>
    </source>
</reference>
<organism evidence="10">
    <name type="scientific">Polynucleobacter sp. UK-FUSCHL-C3</name>
    <dbReference type="NCBI Taxonomy" id="2955208"/>
    <lineage>
        <taxon>Bacteria</taxon>
        <taxon>Pseudomonadati</taxon>
        <taxon>Pseudomonadota</taxon>
        <taxon>Betaproteobacteria</taxon>
        <taxon>Burkholderiales</taxon>
        <taxon>Burkholderiaceae</taxon>
        <taxon>Polynucleobacter</taxon>
    </lineage>
</organism>
<proteinExistence type="predicted"/>
<dbReference type="PANTHER" id="PTHR21666:SF288">
    <property type="entry name" value="CELL DIVISION PROTEIN YTFB"/>
    <property type="match status" value="1"/>
</dbReference>
<dbReference type="GO" id="GO:0004222">
    <property type="term" value="F:metalloendopeptidase activity"/>
    <property type="evidence" value="ECO:0007669"/>
    <property type="project" value="TreeGrafter"/>
</dbReference>
<dbReference type="InterPro" id="IPR050570">
    <property type="entry name" value="Cell_wall_metabolism_enzyme"/>
</dbReference>
<dbReference type="AlphaFoldDB" id="A0AAU8A3B3"/>
<keyword evidence="2" id="KW-0645">Protease</keyword>
<evidence type="ECO:0000256" key="3">
    <source>
        <dbReference type="ARBA" id="ARBA00022723"/>
    </source>
</evidence>
<name>A0AAU8A3B3_9BURK</name>
<dbReference type="GO" id="GO:0006508">
    <property type="term" value="P:proteolysis"/>
    <property type="evidence" value="ECO:0007669"/>
    <property type="project" value="UniProtKB-KW"/>
</dbReference>
<feature type="compositionally biased region" description="Polar residues" evidence="7">
    <location>
        <begin position="42"/>
        <end position="58"/>
    </location>
</feature>
<gene>
    <name evidence="10" type="ORF">NKE59_02055</name>
</gene>
<feature type="chain" id="PRO_5043964147" evidence="8">
    <location>
        <begin position="19"/>
        <end position="449"/>
    </location>
</feature>
<keyword evidence="6" id="KW-0482">Metalloprotease</keyword>
<keyword evidence="8" id="KW-0732">Signal</keyword>
<evidence type="ECO:0000259" key="9">
    <source>
        <dbReference type="Pfam" id="PF01551"/>
    </source>
</evidence>
<accession>A0AAU8A3B3</accession>
<dbReference type="InterPro" id="IPR011055">
    <property type="entry name" value="Dup_hybrid_motif"/>
</dbReference>
<dbReference type="CDD" id="cd12797">
    <property type="entry name" value="M23_peptidase"/>
    <property type="match status" value="1"/>
</dbReference>
<dbReference type="GO" id="GO:0046872">
    <property type="term" value="F:metal ion binding"/>
    <property type="evidence" value="ECO:0007669"/>
    <property type="project" value="UniProtKB-KW"/>
</dbReference>
<keyword evidence="4" id="KW-0378">Hydrolase</keyword>
<dbReference type="InterPro" id="IPR016047">
    <property type="entry name" value="M23ase_b-sheet_dom"/>
</dbReference>
<evidence type="ECO:0000256" key="7">
    <source>
        <dbReference type="SAM" id="MobiDB-lite"/>
    </source>
</evidence>
<evidence type="ECO:0000256" key="4">
    <source>
        <dbReference type="ARBA" id="ARBA00022801"/>
    </source>
</evidence>
<keyword evidence="5" id="KW-0862">Zinc</keyword>
<dbReference type="SUPFAM" id="SSF51261">
    <property type="entry name" value="Duplicated hybrid motif"/>
    <property type="match status" value="1"/>
</dbReference>
<dbReference type="PANTHER" id="PTHR21666">
    <property type="entry name" value="PEPTIDASE-RELATED"/>
    <property type="match status" value="1"/>
</dbReference>
<evidence type="ECO:0000313" key="10">
    <source>
        <dbReference type="EMBL" id="XCC58094.1"/>
    </source>
</evidence>
<evidence type="ECO:0000256" key="6">
    <source>
        <dbReference type="ARBA" id="ARBA00023049"/>
    </source>
</evidence>